<keyword evidence="11" id="KW-0812">Transmembrane</keyword>
<dbReference type="InterPro" id="IPR036097">
    <property type="entry name" value="HisK_dim/P_sf"/>
</dbReference>
<dbReference type="GO" id="GO:0005524">
    <property type="term" value="F:ATP binding"/>
    <property type="evidence" value="ECO:0007669"/>
    <property type="project" value="UniProtKB-KW"/>
</dbReference>
<dbReference type="SMART" id="SM00388">
    <property type="entry name" value="HisKA"/>
    <property type="match status" value="1"/>
</dbReference>
<evidence type="ECO:0000256" key="3">
    <source>
        <dbReference type="ARBA" id="ARBA00012438"/>
    </source>
</evidence>
<dbReference type="Gene3D" id="3.30.565.10">
    <property type="entry name" value="Histidine kinase-like ATPase, C-terminal domain"/>
    <property type="match status" value="1"/>
</dbReference>
<comment type="catalytic activity">
    <reaction evidence="1">
        <text>ATP + protein L-histidine = ADP + protein N-phospho-L-histidine.</text>
        <dbReference type="EC" id="2.7.13.3"/>
    </reaction>
</comment>
<feature type="domain" description="Histidine kinase" evidence="12">
    <location>
        <begin position="260"/>
        <end position="475"/>
    </location>
</feature>
<dbReference type="PANTHER" id="PTHR42878">
    <property type="entry name" value="TWO-COMPONENT HISTIDINE KINASE"/>
    <property type="match status" value="1"/>
</dbReference>
<name>A0A2P2BNZ9_9FIRM</name>
<keyword evidence="7 14" id="KW-0418">Kinase</keyword>
<proteinExistence type="predicted"/>
<dbReference type="Pfam" id="PF02518">
    <property type="entry name" value="HATPase_c"/>
    <property type="match status" value="1"/>
</dbReference>
<dbReference type="Pfam" id="PF00672">
    <property type="entry name" value="HAMP"/>
    <property type="match status" value="1"/>
</dbReference>
<evidence type="ECO:0000256" key="2">
    <source>
        <dbReference type="ARBA" id="ARBA00004370"/>
    </source>
</evidence>
<keyword evidence="5 14" id="KW-0808">Transferase</keyword>
<evidence type="ECO:0000256" key="6">
    <source>
        <dbReference type="ARBA" id="ARBA00022741"/>
    </source>
</evidence>
<dbReference type="RefSeq" id="WP_166504917.1">
    <property type="nucleotide sequence ID" value="NZ_JAKNTL010000003.1"/>
</dbReference>
<dbReference type="PROSITE" id="PS50109">
    <property type="entry name" value="HIS_KIN"/>
    <property type="match status" value="1"/>
</dbReference>
<dbReference type="InterPro" id="IPR004358">
    <property type="entry name" value="Sig_transdc_His_kin-like_C"/>
</dbReference>
<dbReference type="CDD" id="cd06225">
    <property type="entry name" value="HAMP"/>
    <property type="match status" value="1"/>
</dbReference>
<keyword evidence="11" id="KW-1133">Transmembrane helix</keyword>
<dbReference type="GO" id="GO:0016020">
    <property type="term" value="C:membrane"/>
    <property type="evidence" value="ECO:0007669"/>
    <property type="project" value="UniProtKB-SubCell"/>
</dbReference>
<dbReference type="SUPFAM" id="SSF55874">
    <property type="entry name" value="ATPase domain of HSP90 chaperone/DNA topoisomerase II/histidine kinase"/>
    <property type="match status" value="1"/>
</dbReference>
<keyword evidence="9" id="KW-0902">Two-component regulatory system</keyword>
<sequence length="475" mass="54593">MSKCLFKKIYKTIGLSSIVFAFISILFCSVIVKQYFIKIEMEEIEQKLDETIYRYHGENHQLAERLKIALGSGIIINGYDFLGKQAFRYYTIDESKHNIDYEKVNETIGKQIKHILDGESIKGVTKVDGIDGNSIFVAKPIIQDEKVFGAVIAIKPQSELNKTLLSFYTILIVSLILLLISTAVPVYLVTKKTLKPLKDITDVTINMSKGDFSKRIDESESKDDEFGELIKAFNYLSYKLEQNDKDIKLLEKMRRDYVANISHELKTPITSIRAVAESLNDDMIDWVDRKRYYSMILRESVRLQALIKDMLELSRLQNPNEVIEKQSLCMGCIIKEVREKFEVIAEDLDINFITPSEEVKYNKVFTNYNRVIQVLVILLDNAFKFTDEEGTVSVEIEEEEEFIKVIVSDTGSGIEDEDLLFVFDRFYKADKSRKSEGTGIGLSIAAEIMTRLDEKIYVESEVGVGSRFIFTLHYK</sequence>
<dbReference type="Gene3D" id="1.10.287.130">
    <property type="match status" value="1"/>
</dbReference>
<dbReference type="InterPro" id="IPR003661">
    <property type="entry name" value="HisK_dim/P_dom"/>
</dbReference>
<dbReference type="SMART" id="SM00387">
    <property type="entry name" value="HATPase_c"/>
    <property type="match status" value="1"/>
</dbReference>
<evidence type="ECO:0000256" key="8">
    <source>
        <dbReference type="ARBA" id="ARBA00022840"/>
    </source>
</evidence>
<dbReference type="InterPro" id="IPR036890">
    <property type="entry name" value="HATPase_C_sf"/>
</dbReference>
<accession>A0A2P2BNZ9</accession>
<dbReference type="EMBL" id="LN650648">
    <property type="protein sequence ID" value="CEI72102.1"/>
    <property type="molecule type" value="Genomic_DNA"/>
</dbReference>
<dbReference type="FunFam" id="1.10.287.130:FF:000001">
    <property type="entry name" value="Two-component sensor histidine kinase"/>
    <property type="match status" value="1"/>
</dbReference>
<dbReference type="Proteomes" id="UP000245695">
    <property type="component" value="Chromosome 1"/>
</dbReference>
<dbReference type="InterPro" id="IPR005467">
    <property type="entry name" value="His_kinase_dom"/>
</dbReference>
<dbReference type="PANTHER" id="PTHR42878:SF7">
    <property type="entry name" value="SENSOR HISTIDINE KINASE GLRK"/>
    <property type="match status" value="1"/>
</dbReference>
<evidence type="ECO:0000256" key="4">
    <source>
        <dbReference type="ARBA" id="ARBA00022553"/>
    </source>
</evidence>
<evidence type="ECO:0000256" key="1">
    <source>
        <dbReference type="ARBA" id="ARBA00000085"/>
    </source>
</evidence>
<dbReference type="GO" id="GO:0030295">
    <property type="term" value="F:protein kinase activator activity"/>
    <property type="evidence" value="ECO:0007669"/>
    <property type="project" value="TreeGrafter"/>
</dbReference>
<organism evidence="14 15">
    <name type="scientific">Romboutsia hominis</name>
    <dbReference type="NCBI Taxonomy" id="1507512"/>
    <lineage>
        <taxon>Bacteria</taxon>
        <taxon>Bacillati</taxon>
        <taxon>Bacillota</taxon>
        <taxon>Clostridia</taxon>
        <taxon>Peptostreptococcales</taxon>
        <taxon>Peptostreptococcaceae</taxon>
        <taxon>Romboutsia</taxon>
    </lineage>
</organism>
<dbReference type="GO" id="GO:0000156">
    <property type="term" value="F:phosphorelay response regulator activity"/>
    <property type="evidence" value="ECO:0007669"/>
    <property type="project" value="TreeGrafter"/>
</dbReference>
<dbReference type="PRINTS" id="PR00344">
    <property type="entry name" value="BCTRLSENSOR"/>
</dbReference>
<keyword evidence="8" id="KW-0067">ATP-binding</keyword>
<reference evidence="14 15" key="1">
    <citation type="submission" date="2014-09" db="EMBL/GenBank/DDBJ databases">
        <authorList>
            <person name="Hornung B.V."/>
        </authorList>
    </citation>
    <scope>NUCLEOTIDE SEQUENCE [LARGE SCALE GENOMIC DNA]</scope>
    <source>
        <strain evidence="14 15">FRIFI</strain>
    </source>
</reference>
<dbReference type="FunFam" id="3.30.565.10:FF:000006">
    <property type="entry name" value="Sensor histidine kinase WalK"/>
    <property type="match status" value="1"/>
</dbReference>
<dbReference type="AlphaFoldDB" id="A0A2P2BNZ9"/>
<evidence type="ECO:0000313" key="15">
    <source>
        <dbReference type="Proteomes" id="UP000245695"/>
    </source>
</evidence>
<dbReference type="PROSITE" id="PS50885">
    <property type="entry name" value="HAMP"/>
    <property type="match status" value="1"/>
</dbReference>
<dbReference type="SUPFAM" id="SSF47384">
    <property type="entry name" value="Homodimeric domain of signal transducing histidine kinase"/>
    <property type="match status" value="1"/>
</dbReference>
<evidence type="ECO:0000313" key="14">
    <source>
        <dbReference type="EMBL" id="CEI72102.1"/>
    </source>
</evidence>
<dbReference type="CDD" id="cd00075">
    <property type="entry name" value="HATPase"/>
    <property type="match status" value="1"/>
</dbReference>
<feature type="domain" description="HAMP" evidence="13">
    <location>
        <begin position="191"/>
        <end position="245"/>
    </location>
</feature>
<dbReference type="GO" id="GO:0000155">
    <property type="term" value="F:phosphorelay sensor kinase activity"/>
    <property type="evidence" value="ECO:0007669"/>
    <property type="project" value="InterPro"/>
</dbReference>
<dbReference type="InterPro" id="IPR003594">
    <property type="entry name" value="HATPase_dom"/>
</dbReference>
<feature type="transmembrane region" description="Helical" evidence="11">
    <location>
        <begin position="12"/>
        <end position="32"/>
    </location>
</feature>
<comment type="subcellular location">
    <subcellularLocation>
        <location evidence="2">Membrane</location>
    </subcellularLocation>
</comment>
<dbReference type="CDD" id="cd00082">
    <property type="entry name" value="HisKA"/>
    <property type="match status" value="1"/>
</dbReference>
<evidence type="ECO:0000256" key="9">
    <source>
        <dbReference type="ARBA" id="ARBA00023012"/>
    </source>
</evidence>
<dbReference type="InterPro" id="IPR003660">
    <property type="entry name" value="HAMP_dom"/>
</dbReference>
<evidence type="ECO:0000256" key="10">
    <source>
        <dbReference type="ARBA" id="ARBA00023136"/>
    </source>
</evidence>
<dbReference type="EC" id="2.7.13.3" evidence="3"/>
<dbReference type="SMART" id="SM00304">
    <property type="entry name" value="HAMP"/>
    <property type="match status" value="1"/>
</dbReference>
<dbReference type="Gene3D" id="6.10.340.10">
    <property type="match status" value="1"/>
</dbReference>
<dbReference type="GO" id="GO:0007234">
    <property type="term" value="P:osmosensory signaling via phosphorelay pathway"/>
    <property type="evidence" value="ECO:0007669"/>
    <property type="project" value="TreeGrafter"/>
</dbReference>
<evidence type="ECO:0000256" key="7">
    <source>
        <dbReference type="ARBA" id="ARBA00022777"/>
    </source>
</evidence>
<feature type="transmembrane region" description="Helical" evidence="11">
    <location>
        <begin position="165"/>
        <end position="189"/>
    </location>
</feature>
<evidence type="ECO:0000259" key="12">
    <source>
        <dbReference type="PROSITE" id="PS50109"/>
    </source>
</evidence>
<evidence type="ECO:0000259" key="13">
    <source>
        <dbReference type="PROSITE" id="PS50885"/>
    </source>
</evidence>
<keyword evidence="10 11" id="KW-0472">Membrane</keyword>
<dbReference type="SUPFAM" id="SSF158472">
    <property type="entry name" value="HAMP domain-like"/>
    <property type="match status" value="1"/>
</dbReference>
<keyword evidence="4" id="KW-0597">Phosphoprotein</keyword>
<keyword evidence="6" id="KW-0547">Nucleotide-binding</keyword>
<dbReference type="InterPro" id="IPR050351">
    <property type="entry name" value="BphY/WalK/GraS-like"/>
</dbReference>
<gene>
    <name evidence="14" type="ORF">FRIFI_0555</name>
</gene>
<dbReference type="Pfam" id="PF00512">
    <property type="entry name" value="HisKA"/>
    <property type="match status" value="1"/>
</dbReference>
<keyword evidence="15" id="KW-1185">Reference proteome</keyword>
<dbReference type="KEGG" id="rhom:FRIFI_0555"/>
<protein>
    <recommendedName>
        <fullName evidence="3">histidine kinase</fullName>
        <ecNumber evidence="3">2.7.13.3</ecNumber>
    </recommendedName>
</protein>
<evidence type="ECO:0000256" key="5">
    <source>
        <dbReference type="ARBA" id="ARBA00022679"/>
    </source>
</evidence>
<evidence type="ECO:0000256" key="11">
    <source>
        <dbReference type="SAM" id="Phobius"/>
    </source>
</evidence>